<dbReference type="Gene3D" id="3.10.20.90">
    <property type="entry name" value="Phosphatidylinositol 3-kinase Catalytic Subunit, Chain A, domain 1"/>
    <property type="match status" value="1"/>
</dbReference>
<keyword evidence="4" id="KW-1185">Reference proteome</keyword>
<dbReference type="SUPFAM" id="SSF54277">
    <property type="entry name" value="CAD &amp; PB1 domains"/>
    <property type="match status" value="1"/>
</dbReference>
<evidence type="ECO:0000313" key="3">
    <source>
        <dbReference type="EMBL" id="KAI1231502.1"/>
    </source>
</evidence>
<dbReference type="PROSITE" id="PS51745">
    <property type="entry name" value="PB1"/>
    <property type="match status" value="1"/>
</dbReference>
<dbReference type="Proteomes" id="UP000618051">
    <property type="component" value="Unassembled WGS sequence"/>
</dbReference>
<dbReference type="OrthoDB" id="6244550at2759"/>
<comment type="caution">
    <text evidence="2">The sequence shown here is derived from an EMBL/GenBank/DDBJ whole genome shotgun (WGS) entry which is preliminary data.</text>
</comment>
<dbReference type="InterPro" id="IPR000270">
    <property type="entry name" value="PB1_dom"/>
</dbReference>
<reference evidence="3 4" key="2">
    <citation type="journal article" date="2021" name="J. Hered.">
        <title>Feather Gene Expression Elucidates the Developmental Basis of Plumage Iridescence in African Starlings.</title>
        <authorList>
            <person name="Rubenstein D.R."/>
            <person name="Corvelo A."/>
            <person name="MacManes M.D."/>
            <person name="Maia R."/>
            <person name="Narzisi G."/>
            <person name="Rousaki A."/>
            <person name="Vandenabeele P."/>
            <person name="Shawkey M.D."/>
            <person name="Solomon J."/>
        </authorList>
    </citation>
    <scope>NUCLEOTIDE SEQUENCE [LARGE SCALE GENOMIC DNA]</scope>
    <source>
        <strain evidence="3">SS15</strain>
    </source>
</reference>
<evidence type="ECO:0000313" key="4">
    <source>
        <dbReference type="Proteomes" id="UP000618051"/>
    </source>
</evidence>
<dbReference type="SMART" id="SM00666">
    <property type="entry name" value="PB1"/>
    <property type="match status" value="1"/>
</dbReference>
<accession>A0A835NQE8</accession>
<dbReference type="Pfam" id="PF00564">
    <property type="entry name" value="PB1"/>
    <property type="match status" value="1"/>
</dbReference>
<feature type="domain" description="PB1" evidence="1">
    <location>
        <begin position="8"/>
        <end position="87"/>
    </location>
</feature>
<name>A0A835NQE8_9PASS</name>
<dbReference type="InterPro" id="IPR053793">
    <property type="entry name" value="PB1-like"/>
</dbReference>
<gene>
    <name evidence="3" type="ORF">IHE44_0007955</name>
    <name evidence="2" type="ORF">IHE44_014862</name>
</gene>
<evidence type="ECO:0000259" key="1">
    <source>
        <dbReference type="PROSITE" id="PS51745"/>
    </source>
</evidence>
<organism evidence="2">
    <name type="scientific">Lamprotornis superbus</name>
    <dbReference type="NCBI Taxonomy" id="245042"/>
    <lineage>
        <taxon>Eukaryota</taxon>
        <taxon>Metazoa</taxon>
        <taxon>Chordata</taxon>
        <taxon>Craniata</taxon>
        <taxon>Vertebrata</taxon>
        <taxon>Euteleostomi</taxon>
        <taxon>Archelosauria</taxon>
        <taxon>Archosauria</taxon>
        <taxon>Dinosauria</taxon>
        <taxon>Saurischia</taxon>
        <taxon>Theropoda</taxon>
        <taxon>Coelurosauria</taxon>
        <taxon>Aves</taxon>
        <taxon>Neognathae</taxon>
        <taxon>Neoaves</taxon>
        <taxon>Telluraves</taxon>
        <taxon>Australaves</taxon>
        <taxon>Passeriformes</taxon>
        <taxon>Sturnidae</taxon>
        <taxon>Lamprotornis</taxon>
    </lineage>
</organism>
<proteinExistence type="predicted"/>
<dbReference type="EMBL" id="JADDUC020000026">
    <property type="protein sequence ID" value="KAI1231502.1"/>
    <property type="molecule type" value="Genomic_DNA"/>
</dbReference>
<dbReference type="AlphaFoldDB" id="A0A835NQE8"/>
<reference evidence="2" key="1">
    <citation type="submission" date="2020-10" db="EMBL/GenBank/DDBJ databases">
        <title>Feather gene expression reveals the developmental basis of iridescence in African starlings.</title>
        <authorList>
            <person name="Rubenstein D.R."/>
        </authorList>
    </citation>
    <scope>NUCLEOTIDE SEQUENCE</scope>
    <source>
        <strain evidence="2">SS15</strain>
        <tissue evidence="2">Liver</tissue>
    </source>
</reference>
<dbReference type="FunFam" id="3.10.20.90:FF:000071">
    <property type="entry name" value="Protein kinase C"/>
    <property type="match status" value="1"/>
</dbReference>
<dbReference type="EMBL" id="JADDUC010000093">
    <property type="protein sequence ID" value="KAG0119170.1"/>
    <property type="molecule type" value="Genomic_DNA"/>
</dbReference>
<reference evidence="3" key="3">
    <citation type="submission" date="2022-01" db="EMBL/GenBank/DDBJ databases">
        <authorList>
            <person name="Rubenstein D.R."/>
        </authorList>
    </citation>
    <scope>NUCLEOTIDE SEQUENCE</scope>
    <source>
        <strain evidence="3">SS15</strain>
        <tissue evidence="3">Liver</tissue>
    </source>
</reference>
<sequence length="199" mass="22429">MFGLRIIWSRNTFHMDILITNLDASMSYAELCDEVHEMCNLQQEQPITLKWIDDEGDPCTISSQMELEEAFRLYCQNRGEGLIIHGNTPEKPGMPCPGEDHFVSSLWLLLRAAGTDAGCVYVCCRREENSAFWLWYSRCACHPPLQPWIVTNAEIAAASVRRDVAERPPGNADKIALKGLTPGQCILEGKEQKSKNEVN</sequence>
<protein>
    <recommendedName>
        <fullName evidence="1">PB1 domain-containing protein</fullName>
    </recommendedName>
</protein>
<evidence type="ECO:0000313" key="2">
    <source>
        <dbReference type="EMBL" id="KAG0119170.1"/>
    </source>
</evidence>